<dbReference type="RefSeq" id="WP_200357954.1">
    <property type="nucleotide sequence ID" value="NZ_JAENIL010000056.1"/>
</dbReference>
<keyword evidence="2 5" id="KW-0238">DNA-binding</keyword>
<evidence type="ECO:0000313" key="6">
    <source>
        <dbReference type="Proteomes" id="UP000617628"/>
    </source>
</evidence>
<dbReference type="Proteomes" id="UP000617628">
    <property type="component" value="Unassembled WGS sequence"/>
</dbReference>
<feature type="domain" description="HTH lacI-type" evidence="4">
    <location>
        <begin position="4"/>
        <end position="58"/>
    </location>
</feature>
<dbReference type="InterPro" id="IPR000843">
    <property type="entry name" value="HTH_LacI"/>
</dbReference>
<reference evidence="5" key="1">
    <citation type="submission" date="2021-01" db="EMBL/GenBank/DDBJ databases">
        <title>Modified the classification status of verrucomicrobia.</title>
        <authorList>
            <person name="Feng X."/>
        </authorList>
    </citation>
    <scope>NUCLEOTIDE SEQUENCE</scope>
    <source>
        <strain evidence="5">KCTC 13126</strain>
    </source>
</reference>
<dbReference type="PROSITE" id="PS50932">
    <property type="entry name" value="HTH_LACI_2"/>
    <property type="match status" value="1"/>
</dbReference>
<dbReference type="PANTHER" id="PTHR30146">
    <property type="entry name" value="LACI-RELATED TRANSCRIPTIONAL REPRESSOR"/>
    <property type="match status" value="1"/>
</dbReference>
<keyword evidence="3" id="KW-0804">Transcription</keyword>
<evidence type="ECO:0000256" key="3">
    <source>
        <dbReference type="ARBA" id="ARBA00023163"/>
    </source>
</evidence>
<dbReference type="GO" id="GO:0003700">
    <property type="term" value="F:DNA-binding transcription factor activity"/>
    <property type="evidence" value="ECO:0007669"/>
    <property type="project" value="TreeGrafter"/>
</dbReference>
<dbReference type="EMBL" id="JAENIL010000056">
    <property type="protein sequence ID" value="MBK1879740.1"/>
    <property type="molecule type" value="Genomic_DNA"/>
</dbReference>
<dbReference type="InterPro" id="IPR010982">
    <property type="entry name" value="Lambda_DNA-bd_dom_sf"/>
</dbReference>
<evidence type="ECO:0000313" key="5">
    <source>
        <dbReference type="EMBL" id="MBK1879740.1"/>
    </source>
</evidence>
<name>A0A934VT61_9BACT</name>
<dbReference type="Pfam" id="PF00356">
    <property type="entry name" value="LacI"/>
    <property type="match status" value="1"/>
</dbReference>
<comment type="caution">
    <text evidence="5">The sequence shown here is derived from an EMBL/GenBank/DDBJ whole genome shotgun (WGS) entry which is preliminary data.</text>
</comment>
<gene>
    <name evidence="5" type="ORF">JIN87_22835</name>
</gene>
<dbReference type="AlphaFoldDB" id="A0A934VT61"/>
<dbReference type="SUPFAM" id="SSF47413">
    <property type="entry name" value="lambda repressor-like DNA-binding domains"/>
    <property type="match status" value="1"/>
</dbReference>
<keyword evidence="1" id="KW-0805">Transcription regulation</keyword>
<organism evidence="5 6">
    <name type="scientific">Pelagicoccus mobilis</name>
    <dbReference type="NCBI Taxonomy" id="415221"/>
    <lineage>
        <taxon>Bacteria</taxon>
        <taxon>Pseudomonadati</taxon>
        <taxon>Verrucomicrobiota</taxon>
        <taxon>Opitutia</taxon>
        <taxon>Puniceicoccales</taxon>
        <taxon>Pelagicoccaceae</taxon>
        <taxon>Pelagicoccus</taxon>
    </lineage>
</organism>
<evidence type="ECO:0000259" key="4">
    <source>
        <dbReference type="PROSITE" id="PS50932"/>
    </source>
</evidence>
<sequence>MPRPSQKLIAQKLGISTATVSLALRNKGTVSKKLADRVKAVAEEIGYKPNPILASLASQHFKSSESSLGIPIALIDFLDTPYNKASYFNPIQERAHELGYSITHITPKELKSYHSPDKTLYNRGVQGIILLGPVSDRTFRDDFDWSLFSVLLCGRFLAPLPFDTVRPNIFQSVNLAYQQVRAHGYKRIGLAIGRHEPMMEDDASRYSAALGIQRIEEPDAELIPPYFGPLEDDQKLVSWVREHDPDCVIGFHVGQCSTMRDEGINIPEDLAYASLHIAESQIIGGEKPLCVAGNEQNKREIAIQCMNLMDQKVKYHERGIPEFPKHILINSTWLDGESLPDKTKG</sequence>
<proteinExistence type="predicted"/>
<dbReference type="SMART" id="SM00354">
    <property type="entry name" value="HTH_LACI"/>
    <property type="match status" value="1"/>
</dbReference>
<evidence type="ECO:0000256" key="1">
    <source>
        <dbReference type="ARBA" id="ARBA00023015"/>
    </source>
</evidence>
<dbReference type="GO" id="GO:0000976">
    <property type="term" value="F:transcription cis-regulatory region binding"/>
    <property type="evidence" value="ECO:0007669"/>
    <property type="project" value="TreeGrafter"/>
</dbReference>
<evidence type="ECO:0000256" key="2">
    <source>
        <dbReference type="ARBA" id="ARBA00023125"/>
    </source>
</evidence>
<dbReference type="CDD" id="cd01392">
    <property type="entry name" value="HTH_LacI"/>
    <property type="match status" value="1"/>
</dbReference>
<dbReference type="Gene3D" id="1.10.260.40">
    <property type="entry name" value="lambda repressor-like DNA-binding domains"/>
    <property type="match status" value="1"/>
</dbReference>
<protein>
    <submittedName>
        <fullName evidence="5">LacI family DNA-binding transcriptional regulator</fullName>
    </submittedName>
</protein>
<dbReference type="InterPro" id="IPR028082">
    <property type="entry name" value="Peripla_BP_I"/>
</dbReference>
<dbReference type="Gene3D" id="3.40.50.2300">
    <property type="match status" value="2"/>
</dbReference>
<keyword evidence="6" id="KW-1185">Reference proteome</keyword>
<dbReference type="PANTHER" id="PTHR30146:SF109">
    <property type="entry name" value="HTH-TYPE TRANSCRIPTIONAL REGULATOR GALS"/>
    <property type="match status" value="1"/>
</dbReference>
<accession>A0A934VT61</accession>
<dbReference type="SUPFAM" id="SSF53822">
    <property type="entry name" value="Periplasmic binding protein-like I"/>
    <property type="match status" value="1"/>
</dbReference>